<gene>
    <name evidence="3" type="ORF">VNO77_33340</name>
</gene>
<dbReference type="InterPro" id="IPR032675">
    <property type="entry name" value="LRR_dom_sf"/>
</dbReference>
<proteinExistence type="predicted"/>
<dbReference type="Proteomes" id="UP001367508">
    <property type="component" value="Unassembled WGS sequence"/>
</dbReference>
<keyword evidence="4" id="KW-1185">Reference proteome</keyword>
<organism evidence="3 4">
    <name type="scientific">Canavalia gladiata</name>
    <name type="common">Sword bean</name>
    <name type="synonym">Dolichos gladiatus</name>
    <dbReference type="NCBI Taxonomy" id="3824"/>
    <lineage>
        <taxon>Eukaryota</taxon>
        <taxon>Viridiplantae</taxon>
        <taxon>Streptophyta</taxon>
        <taxon>Embryophyta</taxon>
        <taxon>Tracheophyta</taxon>
        <taxon>Spermatophyta</taxon>
        <taxon>Magnoliopsida</taxon>
        <taxon>eudicotyledons</taxon>
        <taxon>Gunneridae</taxon>
        <taxon>Pentapetalae</taxon>
        <taxon>rosids</taxon>
        <taxon>fabids</taxon>
        <taxon>Fabales</taxon>
        <taxon>Fabaceae</taxon>
        <taxon>Papilionoideae</taxon>
        <taxon>50 kb inversion clade</taxon>
        <taxon>NPAAA clade</taxon>
        <taxon>indigoferoid/millettioid clade</taxon>
        <taxon>Phaseoleae</taxon>
        <taxon>Canavalia</taxon>
    </lineage>
</organism>
<dbReference type="AlphaFoldDB" id="A0AAN9KEQ5"/>
<reference evidence="3 4" key="1">
    <citation type="submission" date="2024-01" db="EMBL/GenBank/DDBJ databases">
        <title>The genomes of 5 underutilized Papilionoideae crops provide insights into root nodulation and disease resistanc.</title>
        <authorList>
            <person name="Jiang F."/>
        </authorList>
    </citation>
    <scope>NUCLEOTIDE SEQUENCE [LARGE SCALE GENOMIC DNA]</scope>
    <source>
        <strain evidence="3">LVBAO_FW01</strain>
        <tissue evidence="3">Leaves</tissue>
    </source>
</reference>
<dbReference type="EMBL" id="JAYMYQ010000008">
    <property type="protein sequence ID" value="KAK7314812.1"/>
    <property type="molecule type" value="Genomic_DNA"/>
</dbReference>
<protein>
    <submittedName>
        <fullName evidence="3">Uncharacterized protein</fullName>
    </submittedName>
</protein>
<feature type="coiled-coil region" evidence="1">
    <location>
        <begin position="580"/>
        <end position="614"/>
    </location>
</feature>
<name>A0AAN9KEQ5_CANGL</name>
<sequence>MFPDFFPFLKTLRLRNSNLTILPKRIEECRFLELLDLCYCKQLRQIEGLPPSTSNFLAYNCISLEAHSSTLNKLLSQAIDSTTRKFYILPGERVPEWFDYCSRGNSLRFWFRKEFPSITVCAILGVEANMQRPFHVNFNFYVKINDIEIPFLFYFNYILDTDHIFIFNDFMYPMNLDHERLVSEKEWNCGEVLFVIPSNNSGSSGSIKWTGVYVNKTCTTMKDVQFSNPYPPQNTHLSNYGTRNQVDTQQTLYKIAVSMIKEISTRNWRRPFMYPKWEQPLDSLLSNAVWELEKSKSNALWKVEKSISNSARVPYPPKSTRVSHYGTHHNVLSKSTSLKPAKKFDGSNDSNGASLDHKPKVARQSPSYIGHWSKQTHGETEERKQAQKFKVCSFAEIQNIQAQSPFPSSVVVRQGPHLGRSSPLFPTKIDPSISSQTEQTLNDDAEMDAFYAFLGAKSHVLSCSHDKSATTVLSKKARKALKRVQDFISDDALDLLHPERFGIMKTILEHLSTLSADDGMSRVMRELISEALGKVTHWSRDYIEASMKIETTASEMQRADVLEASLETNKNQFMEVVTSENELLQKLAWMEKRKETLEEEIKAIKASISTSEVEKSMIHQRKRDIFEEGKTLKTQREELMEKVPHLQQEHGLAMETLTRIKAERSELREKFKMQIDLSSISNNHTIVLDGVKLVTVINVVEEIAWSPFPLEQISYVVVEHFRKASRTWRSEFSPALEQGKSILLGWIQRFRCWSEKHD</sequence>
<dbReference type="SUPFAM" id="SSF52058">
    <property type="entry name" value="L domain-like"/>
    <property type="match status" value="1"/>
</dbReference>
<dbReference type="Gene3D" id="3.80.10.10">
    <property type="entry name" value="Ribonuclease Inhibitor"/>
    <property type="match status" value="1"/>
</dbReference>
<comment type="caution">
    <text evidence="3">The sequence shown here is derived from an EMBL/GenBank/DDBJ whole genome shotgun (WGS) entry which is preliminary data.</text>
</comment>
<accession>A0AAN9KEQ5</accession>
<evidence type="ECO:0000256" key="2">
    <source>
        <dbReference type="SAM" id="MobiDB-lite"/>
    </source>
</evidence>
<keyword evidence="1" id="KW-0175">Coiled coil</keyword>
<evidence type="ECO:0000313" key="3">
    <source>
        <dbReference type="EMBL" id="KAK7314812.1"/>
    </source>
</evidence>
<feature type="region of interest" description="Disordered" evidence="2">
    <location>
        <begin position="311"/>
        <end position="384"/>
    </location>
</feature>
<evidence type="ECO:0000256" key="1">
    <source>
        <dbReference type="SAM" id="Coils"/>
    </source>
</evidence>
<evidence type="ECO:0000313" key="4">
    <source>
        <dbReference type="Proteomes" id="UP001367508"/>
    </source>
</evidence>